<dbReference type="AlphaFoldDB" id="A0A7W3XSG4"/>
<name>A0A7W3XSG4_9BACL</name>
<dbReference type="RefSeq" id="WP_182536733.1">
    <property type="nucleotide sequence ID" value="NZ_JACJIP010000019.1"/>
</dbReference>
<dbReference type="Proteomes" id="UP000567067">
    <property type="component" value="Unassembled WGS sequence"/>
</dbReference>
<protein>
    <submittedName>
        <fullName evidence="1">Uncharacterized protein</fullName>
    </submittedName>
</protein>
<evidence type="ECO:0000313" key="2">
    <source>
        <dbReference type="Proteomes" id="UP000567067"/>
    </source>
</evidence>
<proteinExistence type="predicted"/>
<reference evidence="1 2" key="1">
    <citation type="submission" date="2020-08" db="EMBL/GenBank/DDBJ databases">
        <title>Genomic Encyclopedia of Type Strains, Phase III (KMG-III): the genomes of soil and plant-associated and newly described type strains.</title>
        <authorList>
            <person name="Whitman W."/>
        </authorList>
    </citation>
    <scope>NUCLEOTIDE SEQUENCE [LARGE SCALE GENOMIC DNA]</scope>
    <source>
        <strain evidence="1 2">CECT 8693</strain>
    </source>
</reference>
<evidence type="ECO:0000313" key="1">
    <source>
        <dbReference type="EMBL" id="MBA9086526.1"/>
    </source>
</evidence>
<organism evidence="1 2">
    <name type="scientific">Fontibacillus solani</name>
    <dbReference type="NCBI Taxonomy" id="1572857"/>
    <lineage>
        <taxon>Bacteria</taxon>
        <taxon>Bacillati</taxon>
        <taxon>Bacillota</taxon>
        <taxon>Bacilli</taxon>
        <taxon>Bacillales</taxon>
        <taxon>Paenibacillaceae</taxon>
        <taxon>Fontibacillus</taxon>
    </lineage>
</organism>
<sequence>MEYTKAVELAKAINSVDDHTAARILARVMGTYLSDIHTPERDRFFQNLQEEYNDLINK</sequence>
<gene>
    <name evidence="1" type="ORF">FHR92_003004</name>
</gene>
<dbReference type="EMBL" id="JACJIP010000019">
    <property type="protein sequence ID" value="MBA9086526.1"/>
    <property type="molecule type" value="Genomic_DNA"/>
</dbReference>
<keyword evidence="2" id="KW-1185">Reference proteome</keyword>
<accession>A0A7W3XSG4</accession>
<comment type="caution">
    <text evidence="1">The sequence shown here is derived from an EMBL/GenBank/DDBJ whole genome shotgun (WGS) entry which is preliminary data.</text>
</comment>